<dbReference type="InParanoid" id="A0A482WKC2"/>
<dbReference type="SMR" id="A0A482WKC2"/>
<dbReference type="Proteomes" id="UP000291343">
    <property type="component" value="Unassembled WGS sequence"/>
</dbReference>
<dbReference type="EMBL" id="QKKF02033587">
    <property type="protein sequence ID" value="RZF33702.1"/>
    <property type="molecule type" value="Genomic_DNA"/>
</dbReference>
<gene>
    <name evidence="2" type="ORF">LSTR_LSTR016138</name>
</gene>
<accession>A0A482WKC2</accession>
<feature type="compositionally biased region" description="Acidic residues" evidence="1">
    <location>
        <begin position="1"/>
        <end position="27"/>
    </location>
</feature>
<dbReference type="AlphaFoldDB" id="A0A482WKC2"/>
<reference evidence="2 3" key="1">
    <citation type="journal article" date="2017" name="Gigascience">
        <title>Genome sequence of the small brown planthopper, Laodelphax striatellus.</title>
        <authorList>
            <person name="Zhu J."/>
            <person name="Jiang F."/>
            <person name="Wang X."/>
            <person name="Yang P."/>
            <person name="Bao Y."/>
            <person name="Zhao W."/>
            <person name="Wang W."/>
            <person name="Lu H."/>
            <person name="Wang Q."/>
            <person name="Cui N."/>
            <person name="Li J."/>
            <person name="Chen X."/>
            <person name="Luo L."/>
            <person name="Yu J."/>
            <person name="Kang L."/>
            <person name="Cui F."/>
        </authorList>
    </citation>
    <scope>NUCLEOTIDE SEQUENCE [LARGE SCALE GENOMIC DNA]</scope>
    <source>
        <strain evidence="2">Lst14</strain>
    </source>
</reference>
<evidence type="ECO:0000313" key="3">
    <source>
        <dbReference type="Proteomes" id="UP000291343"/>
    </source>
</evidence>
<protein>
    <submittedName>
        <fullName evidence="2">Uncharacterized protein</fullName>
    </submittedName>
</protein>
<comment type="caution">
    <text evidence="2">The sequence shown here is derived from an EMBL/GenBank/DDBJ whole genome shotgun (WGS) entry which is preliminary data.</text>
</comment>
<proteinExistence type="predicted"/>
<organism evidence="2 3">
    <name type="scientific">Laodelphax striatellus</name>
    <name type="common">Small brown planthopper</name>
    <name type="synonym">Delphax striatella</name>
    <dbReference type="NCBI Taxonomy" id="195883"/>
    <lineage>
        <taxon>Eukaryota</taxon>
        <taxon>Metazoa</taxon>
        <taxon>Ecdysozoa</taxon>
        <taxon>Arthropoda</taxon>
        <taxon>Hexapoda</taxon>
        <taxon>Insecta</taxon>
        <taxon>Pterygota</taxon>
        <taxon>Neoptera</taxon>
        <taxon>Paraneoptera</taxon>
        <taxon>Hemiptera</taxon>
        <taxon>Auchenorrhyncha</taxon>
        <taxon>Fulgoroidea</taxon>
        <taxon>Delphacidae</taxon>
        <taxon>Criomorphinae</taxon>
        <taxon>Laodelphax</taxon>
    </lineage>
</organism>
<evidence type="ECO:0000256" key="1">
    <source>
        <dbReference type="SAM" id="MobiDB-lite"/>
    </source>
</evidence>
<feature type="region of interest" description="Disordered" evidence="1">
    <location>
        <begin position="1"/>
        <end position="44"/>
    </location>
</feature>
<evidence type="ECO:0000313" key="2">
    <source>
        <dbReference type="EMBL" id="RZF33702.1"/>
    </source>
</evidence>
<keyword evidence="3" id="KW-1185">Reference proteome</keyword>
<sequence length="81" mass="9384">MDSEDETLYDEVDSGNESSGDEVDFPMEVEANNPRERQSEDDYPFEVLSTEEIVQHMVDSIKEVNMVVEVRIFINFCHPLL</sequence>
<name>A0A482WKC2_LAOST</name>
<dbReference type="OrthoDB" id="10009520at2759"/>
<dbReference type="STRING" id="195883.A0A482WKC2"/>